<dbReference type="GO" id="GO:0009507">
    <property type="term" value="C:chloroplast"/>
    <property type="evidence" value="ECO:0007669"/>
    <property type="project" value="UniProtKB-SubCell"/>
</dbReference>
<evidence type="ECO:0000256" key="1">
    <source>
        <dbReference type="ARBA" id="ARBA00004229"/>
    </source>
</evidence>
<dbReference type="GO" id="GO:0000373">
    <property type="term" value="P:Group II intron splicing"/>
    <property type="evidence" value="ECO:0007669"/>
    <property type="project" value="UniProtKB-ARBA"/>
</dbReference>
<feature type="region of interest" description="Disordered" evidence="11">
    <location>
        <begin position="1"/>
        <end position="37"/>
    </location>
</feature>
<comment type="subcellular location">
    <subcellularLocation>
        <location evidence="1">Plastid</location>
        <location evidence="1">Chloroplast</location>
    </subcellularLocation>
</comment>
<feature type="domain" description="CRM" evidence="12">
    <location>
        <begin position="132"/>
        <end position="228"/>
    </location>
</feature>
<keyword evidence="3" id="KW-0934">Plastid</keyword>
<evidence type="ECO:0000256" key="8">
    <source>
        <dbReference type="ARBA" id="ARBA00023187"/>
    </source>
</evidence>
<dbReference type="SUPFAM" id="SSF75471">
    <property type="entry name" value="YhbY-like"/>
    <property type="match status" value="2"/>
</dbReference>
<dbReference type="InterPro" id="IPR045278">
    <property type="entry name" value="CRS1/CFM2/CFM3"/>
</dbReference>
<evidence type="ECO:0000256" key="2">
    <source>
        <dbReference type="ARBA" id="ARBA00022528"/>
    </source>
</evidence>
<dbReference type="SMART" id="SM01103">
    <property type="entry name" value="CRS1_YhbY"/>
    <property type="match status" value="1"/>
</dbReference>
<proteinExistence type="predicted"/>
<evidence type="ECO:0000313" key="13">
    <source>
        <dbReference type="EMBL" id="RVW55443.1"/>
    </source>
</evidence>
<evidence type="ECO:0000256" key="5">
    <source>
        <dbReference type="ARBA" id="ARBA00022737"/>
    </source>
</evidence>
<evidence type="ECO:0000259" key="12">
    <source>
        <dbReference type="PROSITE" id="PS51295"/>
    </source>
</evidence>
<dbReference type="Pfam" id="PF01985">
    <property type="entry name" value="CRS1_YhbY"/>
    <property type="match status" value="2"/>
</dbReference>
<dbReference type="GO" id="GO:1990904">
    <property type="term" value="C:ribonucleoprotein complex"/>
    <property type="evidence" value="ECO:0007669"/>
    <property type="project" value="UniProtKB-KW"/>
</dbReference>
<evidence type="ECO:0000256" key="10">
    <source>
        <dbReference type="PROSITE-ProRule" id="PRU00626"/>
    </source>
</evidence>
<keyword evidence="5" id="KW-0677">Repeat</keyword>
<dbReference type="GO" id="GO:0006397">
    <property type="term" value="P:mRNA processing"/>
    <property type="evidence" value="ECO:0007669"/>
    <property type="project" value="UniProtKB-KW"/>
</dbReference>
<dbReference type="GO" id="GO:0003729">
    <property type="term" value="F:mRNA binding"/>
    <property type="evidence" value="ECO:0007669"/>
    <property type="project" value="InterPro"/>
</dbReference>
<evidence type="ECO:0000256" key="4">
    <source>
        <dbReference type="ARBA" id="ARBA00022664"/>
    </source>
</evidence>
<evidence type="ECO:0000256" key="11">
    <source>
        <dbReference type="SAM" id="MobiDB-lite"/>
    </source>
</evidence>
<name>A0A438F662_VITVI</name>
<comment type="caution">
    <text evidence="13">The sequence shown here is derived from an EMBL/GenBank/DDBJ whole genome shotgun (WGS) entry which is preliminary data.</text>
</comment>
<sequence>MEWTPPEKPPKESRPVMNYRNSETVSRSDGGSGGGSTMEKIVEKLKKFGYMDDVKETKEMYRRESLRKDLLRIFFILKREFYPTHKVVFRWTRHWGLKIRVTAMGRVRFPWERPKVEEGSVRIKSRTSLAELTLPESELRRLRNLTMRTKNKTKIGGGGVTQAVVDMIREKWKTSEIVKLKCEGAAALNMRRIHEILERKTGGLVIWRSGTSVSLYRGVSYEVPVQLNKRWECSSSGFKSKCACLSSNLDITDGENKDTESEVKYEDEIDKLLDGLGPRYTDWPGCDPLPIDADLLPGKIHGYQPPFRILPYGVRSSLGLKEATALRRLARVLPPHFALGRSRQLEGLAMAMIKLWERSSIAKVALKRGVQLTTSERMAEDIKVLNHT</sequence>
<organism evidence="13 14">
    <name type="scientific">Vitis vinifera</name>
    <name type="common">Grape</name>
    <dbReference type="NCBI Taxonomy" id="29760"/>
    <lineage>
        <taxon>Eukaryota</taxon>
        <taxon>Viridiplantae</taxon>
        <taxon>Streptophyta</taxon>
        <taxon>Embryophyta</taxon>
        <taxon>Tracheophyta</taxon>
        <taxon>Spermatophyta</taxon>
        <taxon>Magnoliopsida</taxon>
        <taxon>eudicotyledons</taxon>
        <taxon>Gunneridae</taxon>
        <taxon>Pentapetalae</taxon>
        <taxon>rosids</taxon>
        <taxon>Vitales</taxon>
        <taxon>Vitaceae</taxon>
        <taxon>Viteae</taxon>
        <taxon>Vitis</taxon>
    </lineage>
</organism>
<evidence type="ECO:0000313" key="14">
    <source>
        <dbReference type="Proteomes" id="UP000288805"/>
    </source>
</evidence>
<dbReference type="PANTHER" id="PTHR31846:SF19">
    <property type="entry name" value="CRM-DOMAIN CONTAINING FACTOR CFM3A, CHLOROPLASTIC_MITOCHONDRIAL"/>
    <property type="match status" value="1"/>
</dbReference>
<dbReference type="FunFam" id="3.30.110.60:FF:000002">
    <property type="entry name" value="CRS2-associated factor 1, chloroplastic"/>
    <property type="match status" value="1"/>
</dbReference>
<keyword evidence="8" id="KW-0508">mRNA splicing</keyword>
<dbReference type="PROSITE" id="PS51295">
    <property type="entry name" value="CRM"/>
    <property type="match status" value="2"/>
</dbReference>
<dbReference type="InterPro" id="IPR001890">
    <property type="entry name" value="RNA-binding_CRM"/>
</dbReference>
<dbReference type="AlphaFoldDB" id="A0A438F662"/>
<reference evidence="13 14" key="1">
    <citation type="journal article" date="2018" name="PLoS Genet.">
        <title>Population sequencing reveals clonal diversity and ancestral inbreeding in the grapevine cultivar Chardonnay.</title>
        <authorList>
            <person name="Roach M.J."/>
            <person name="Johnson D.L."/>
            <person name="Bohlmann J."/>
            <person name="van Vuuren H.J."/>
            <person name="Jones S.J."/>
            <person name="Pretorius I.S."/>
            <person name="Schmidt S.A."/>
            <person name="Borneman A.R."/>
        </authorList>
    </citation>
    <scope>NUCLEOTIDE SEQUENCE [LARGE SCALE GENOMIC DNA]</scope>
    <source>
        <strain evidence="14">cv. Chardonnay</strain>
        <tissue evidence="13">Leaf</tissue>
    </source>
</reference>
<evidence type="ECO:0000256" key="7">
    <source>
        <dbReference type="ARBA" id="ARBA00022946"/>
    </source>
</evidence>
<keyword evidence="9" id="KW-0687">Ribonucleoprotein</keyword>
<dbReference type="InterPro" id="IPR035920">
    <property type="entry name" value="YhbY-like_sf"/>
</dbReference>
<evidence type="ECO:0000256" key="9">
    <source>
        <dbReference type="ARBA" id="ARBA00023274"/>
    </source>
</evidence>
<keyword evidence="2" id="KW-0150">Chloroplast</keyword>
<keyword evidence="4" id="KW-0507">mRNA processing</keyword>
<evidence type="ECO:0000256" key="3">
    <source>
        <dbReference type="ARBA" id="ARBA00022640"/>
    </source>
</evidence>
<protein>
    <submittedName>
        <fullName evidence="13">CRM-domain containing factor CFM3A, chloroplastic/mitochondrial</fullName>
    </submittedName>
</protein>
<accession>A0A438F662</accession>
<gene>
    <name evidence="13" type="primary">CFM3A_1</name>
    <name evidence="13" type="ORF">CK203_095560</name>
</gene>
<dbReference type="Proteomes" id="UP000288805">
    <property type="component" value="Unassembled WGS sequence"/>
</dbReference>
<dbReference type="Gene3D" id="3.30.110.60">
    <property type="entry name" value="YhbY-like"/>
    <property type="match status" value="1"/>
</dbReference>
<evidence type="ECO:0000256" key="6">
    <source>
        <dbReference type="ARBA" id="ARBA00022884"/>
    </source>
</evidence>
<keyword evidence="7" id="KW-0809">Transit peptide</keyword>
<dbReference type="EMBL" id="QGNW01001116">
    <property type="protein sequence ID" value="RVW55443.1"/>
    <property type="molecule type" value="Genomic_DNA"/>
</dbReference>
<dbReference type="PANTHER" id="PTHR31846">
    <property type="entry name" value="CRS1 / YHBY (CRM) DOMAIN-CONTAINING PROTEIN"/>
    <property type="match status" value="1"/>
</dbReference>
<keyword evidence="6 10" id="KW-0694">RNA-binding</keyword>
<feature type="domain" description="CRM" evidence="12">
    <location>
        <begin position="316"/>
        <end position="388"/>
    </location>
</feature>